<reference evidence="2" key="1">
    <citation type="journal article" date="2014" name="Int. J. Syst. Evol. Microbiol.">
        <title>Complete genome sequence of Corynebacterium casei LMG S-19264T (=DSM 44701T), isolated from a smear-ripened cheese.</title>
        <authorList>
            <consortium name="US DOE Joint Genome Institute (JGI-PGF)"/>
            <person name="Walter F."/>
            <person name="Albersmeier A."/>
            <person name="Kalinowski J."/>
            <person name="Ruckert C."/>
        </authorList>
    </citation>
    <scope>NUCLEOTIDE SEQUENCE</scope>
    <source>
        <strain evidence="2">CGMCC 1.12187</strain>
    </source>
</reference>
<evidence type="ECO:0000256" key="1">
    <source>
        <dbReference type="SAM" id="Phobius"/>
    </source>
</evidence>
<reference evidence="2" key="2">
    <citation type="submission" date="2020-09" db="EMBL/GenBank/DDBJ databases">
        <authorList>
            <person name="Sun Q."/>
            <person name="Zhou Y."/>
        </authorList>
    </citation>
    <scope>NUCLEOTIDE SEQUENCE</scope>
    <source>
        <strain evidence="2">CGMCC 1.12187</strain>
    </source>
</reference>
<evidence type="ECO:0000313" key="2">
    <source>
        <dbReference type="EMBL" id="GGG59347.1"/>
    </source>
</evidence>
<feature type="transmembrane region" description="Helical" evidence="1">
    <location>
        <begin position="21"/>
        <end position="43"/>
    </location>
</feature>
<feature type="transmembrane region" description="Helical" evidence="1">
    <location>
        <begin position="74"/>
        <end position="95"/>
    </location>
</feature>
<keyword evidence="1" id="KW-0472">Membrane</keyword>
<feature type="transmembrane region" description="Helical" evidence="1">
    <location>
        <begin position="188"/>
        <end position="214"/>
    </location>
</feature>
<gene>
    <name evidence="2" type="ORF">GCM10011374_22800</name>
</gene>
<dbReference type="PANTHER" id="PTHR37305:SF1">
    <property type="entry name" value="MEMBRANE PROTEIN"/>
    <property type="match status" value="1"/>
</dbReference>
<proteinExistence type="predicted"/>
<accession>A0A917GWQ9</accession>
<keyword evidence="3" id="KW-1185">Reference proteome</keyword>
<keyword evidence="1" id="KW-1133">Transmembrane helix</keyword>
<sequence>MTGDLSAALRAEALKVRRSRVPWATGAAMVLAGLVSAFFLFVLQDPARARELGLLGAKAQLAGGAADWAGAFSLAAQVVAVGGLIVFGTVALWLFGREFSDRTAKDLLALPVPRRAVVLAKLVLGLAWCLALTVLLLGTVLASGALLELPGWSPSTALQGAGTVLATAALTAGLATTYGLAASVGRGYLPAVGVLFLTVLAAQVVAAVGYGAWFPWAVPALLAGTAGPGHPAPGAAGIAAVVLLAAGCSAATAVWWERADHST</sequence>
<feature type="transmembrane region" description="Helical" evidence="1">
    <location>
        <begin position="116"/>
        <end position="141"/>
    </location>
</feature>
<feature type="transmembrane region" description="Helical" evidence="1">
    <location>
        <begin position="161"/>
        <end position="181"/>
    </location>
</feature>
<comment type="caution">
    <text evidence="2">The sequence shown here is derived from an EMBL/GenBank/DDBJ whole genome shotgun (WGS) entry which is preliminary data.</text>
</comment>
<dbReference type="PANTHER" id="PTHR37305">
    <property type="entry name" value="INTEGRAL MEMBRANE PROTEIN-RELATED"/>
    <property type="match status" value="1"/>
</dbReference>
<feature type="transmembrane region" description="Helical" evidence="1">
    <location>
        <begin position="234"/>
        <end position="256"/>
    </location>
</feature>
<keyword evidence="1" id="KW-0812">Transmembrane</keyword>
<dbReference type="Proteomes" id="UP000638848">
    <property type="component" value="Unassembled WGS sequence"/>
</dbReference>
<dbReference type="AlphaFoldDB" id="A0A917GWQ9"/>
<dbReference type="RefSeq" id="WP_188537310.1">
    <property type="nucleotide sequence ID" value="NZ_BMEQ01000011.1"/>
</dbReference>
<dbReference type="EMBL" id="BMEQ01000011">
    <property type="protein sequence ID" value="GGG59347.1"/>
    <property type="molecule type" value="Genomic_DNA"/>
</dbReference>
<evidence type="ECO:0000313" key="3">
    <source>
        <dbReference type="Proteomes" id="UP000638848"/>
    </source>
</evidence>
<dbReference type="Pfam" id="PF12730">
    <property type="entry name" value="ABC2_membrane_4"/>
    <property type="match status" value="1"/>
</dbReference>
<organism evidence="2 3">
    <name type="scientific">Kocuria dechangensis</name>
    <dbReference type="NCBI Taxonomy" id="1176249"/>
    <lineage>
        <taxon>Bacteria</taxon>
        <taxon>Bacillati</taxon>
        <taxon>Actinomycetota</taxon>
        <taxon>Actinomycetes</taxon>
        <taxon>Micrococcales</taxon>
        <taxon>Micrococcaceae</taxon>
        <taxon>Kocuria</taxon>
    </lineage>
</organism>
<protein>
    <submittedName>
        <fullName evidence="2">ABC transporter permease</fullName>
    </submittedName>
</protein>
<name>A0A917GWQ9_9MICC</name>